<reference evidence="2 3" key="1">
    <citation type="submission" date="2019-08" db="EMBL/GenBank/DDBJ databases">
        <authorList>
            <person name="Grouzdev D."/>
            <person name="Tikhonova E."/>
            <person name="Kravchenko I."/>
        </authorList>
    </citation>
    <scope>NUCLEOTIDE SEQUENCE [LARGE SCALE GENOMIC DNA]</scope>
    <source>
        <strain evidence="2 3">59b</strain>
    </source>
</reference>
<dbReference type="PANTHER" id="PTHR46244:SF6">
    <property type="entry name" value="PHOSPHOENOLPYRUVATE-PROTEIN PHOSPHOTRANSFERASE"/>
    <property type="match status" value="1"/>
</dbReference>
<dbReference type="Gene3D" id="3.20.20.60">
    <property type="entry name" value="Phosphoenolpyruvate-binding domains"/>
    <property type="match status" value="1"/>
</dbReference>
<feature type="domain" description="PEP-utilising enzyme C-terminal" evidence="1">
    <location>
        <begin position="10"/>
        <end position="173"/>
    </location>
</feature>
<dbReference type="GO" id="GO:0016772">
    <property type="term" value="F:transferase activity, transferring phosphorus-containing groups"/>
    <property type="evidence" value="ECO:0007669"/>
    <property type="project" value="InterPro"/>
</dbReference>
<proteinExistence type="predicted"/>
<dbReference type="OrthoDB" id="9765468at2"/>
<dbReference type="AlphaFoldDB" id="A0A5A9G7W6"/>
<dbReference type="InterPro" id="IPR040442">
    <property type="entry name" value="Pyrv_kinase-like_dom_sf"/>
</dbReference>
<dbReference type="InterPro" id="IPR023151">
    <property type="entry name" value="PEP_util_CS"/>
</dbReference>
<organism evidence="2 3">
    <name type="scientific">Azospirillum lipoferum</name>
    <dbReference type="NCBI Taxonomy" id="193"/>
    <lineage>
        <taxon>Bacteria</taxon>
        <taxon>Pseudomonadati</taxon>
        <taxon>Pseudomonadota</taxon>
        <taxon>Alphaproteobacteria</taxon>
        <taxon>Rhodospirillales</taxon>
        <taxon>Azospirillaceae</taxon>
        <taxon>Azospirillum</taxon>
    </lineage>
</organism>
<dbReference type="InterPro" id="IPR050499">
    <property type="entry name" value="PEP-utilizing_PTS_enzyme"/>
</dbReference>
<accession>A0A5A9G7W6</accession>
<dbReference type="PRINTS" id="PR01736">
    <property type="entry name" value="PHPHTRNFRASE"/>
</dbReference>
<comment type="caution">
    <text evidence="2">The sequence shown here is derived from an EMBL/GenBank/DDBJ whole genome shotgun (WGS) entry which is preliminary data.</text>
</comment>
<protein>
    <recommendedName>
        <fullName evidence="1">PEP-utilising enzyme C-terminal domain-containing protein</fullName>
    </recommendedName>
</protein>
<dbReference type="Proteomes" id="UP000324927">
    <property type="component" value="Unassembled WGS sequence"/>
</dbReference>
<dbReference type="PANTHER" id="PTHR46244">
    <property type="entry name" value="PHOSPHOENOLPYRUVATE-PROTEIN PHOSPHOTRANSFERASE"/>
    <property type="match status" value="1"/>
</dbReference>
<dbReference type="EMBL" id="VTTN01000022">
    <property type="protein sequence ID" value="KAA0590411.1"/>
    <property type="molecule type" value="Genomic_DNA"/>
</dbReference>
<keyword evidence="3" id="KW-1185">Reference proteome</keyword>
<dbReference type="Pfam" id="PF02896">
    <property type="entry name" value="PEP-utilizers_C"/>
    <property type="match status" value="1"/>
</dbReference>
<dbReference type="InterPro" id="IPR000121">
    <property type="entry name" value="PEP_util_C"/>
</dbReference>
<name>A0A5A9G7W6_AZOLI</name>
<dbReference type="PROSITE" id="PS00742">
    <property type="entry name" value="PEP_ENZYMES_2"/>
    <property type="match status" value="1"/>
</dbReference>
<evidence type="ECO:0000313" key="2">
    <source>
        <dbReference type="EMBL" id="KAA0590411.1"/>
    </source>
</evidence>
<dbReference type="InterPro" id="IPR015813">
    <property type="entry name" value="Pyrv/PenolPyrv_kinase-like_dom"/>
</dbReference>
<dbReference type="SUPFAM" id="SSF51621">
    <property type="entry name" value="Phosphoenolpyruvate/pyruvate domain"/>
    <property type="match status" value="1"/>
</dbReference>
<gene>
    <name evidence="2" type="ORF">FZ942_31640</name>
</gene>
<evidence type="ECO:0000313" key="3">
    <source>
        <dbReference type="Proteomes" id="UP000324927"/>
    </source>
</evidence>
<sequence length="202" mass="20364">MAASADAEDAGIRAILRVEPHGVASIMVPMVASVSEMVAVRAIVEEERRALGRSAPIQVGAMIEIPAAAVAARQLVELCDFFSVGTNDLTQYALAMDRGNPAVAAGVDALHPGVLGLIRIACEGAAARGRRPVAVCGSAASDPVAAPILVGLGVTELSVAPAAIPEIKATLSALSLNQCKALADRALAAADPDGVRSLSVGQ</sequence>
<evidence type="ECO:0000259" key="1">
    <source>
        <dbReference type="Pfam" id="PF02896"/>
    </source>
</evidence>